<reference evidence="7" key="1">
    <citation type="submission" date="2016-03" db="EMBL/GenBank/DDBJ databases">
        <title>Updated assembly of Pseudogymnoascus destructans, the fungus causing white-nose syndrome of bats.</title>
        <authorList>
            <person name="Palmer J.M."/>
            <person name="Drees K.P."/>
            <person name="Foster J.T."/>
            <person name="Lindner D.L."/>
        </authorList>
    </citation>
    <scope>NUCLEOTIDE SEQUENCE [LARGE SCALE GENOMIC DNA]</scope>
    <source>
        <strain evidence="7">20631-21</strain>
    </source>
</reference>
<dbReference type="PROSITE" id="PS00463">
    <property type="entry name" value="ZN2_CY6_FUNGAL_1"/>
    <property type="match status" value="1"/>
</dbReference>
<evidence type="ECO:0000259" key="6">
    <source>
        <dbReference type="PROSITE" id="PS50048"/>
    </source>
</evidence>
<evidence type="ECO:0000256" key="3">
    <source>
        <dbReference type="ARBA" id="ARBA00023015"/>
    </source>
</evidence>
<comment type="subcellular location">
    <subcellularLocation>
        <location evidence="1">Nucleus</location>
    </subcellularLocation>
</comment>
<evidence type="ECO:0000256" key="5">
    <source>
        <dbReference type="ARBA" id="ARBA00023242"/>
    </source>
</evidence>
<dbReference type="OrthoDB" id="3037908at2759"/>
<dbReference type="Gene3D" id="4.10.240.10">
    <property type="entry name" value="Zn(2)-C6 fungal-type DNA-binding domain"/>
    <property type="match status" value="1"/>
</dbReference>
<name>A0A176ZZA8_9PEZI</name>
<evidence type="ECO:0000256" key="4">
    <source>
        <dbReference type="ARBA" id="ARBA00023163"/>
    </source>
</evidence>
<dbReference type="InterPro" id="IPR050815">
    <property type="entry name" value="TF_fung"/>
</dbReference>
<dbReference type="EMBL" id="KV441461">
    <property type="protein sequence ID" value="OAF54163.1"/>
    <property type="molecule type" value="Genomic_DNA"/>
</dbReference>
<proteinExistence type="predicted"/>
<sequence>MSTAIQSHRQQPGLACEDCRRRKARCDRVRPVCGSCQDSGNTCRYVDKWPRGGPRKGQMLALKNLVTNLEQRLGEQMRKAQPDHDAILSDTRINPDASLAETEPATLSTHLENDTLGSAAFESTGLDCTSLE</sequence>
<dbReference type="GO" id="GO:0008270">
    <property type="term" value="F:zinc ion binding"/>
    <property type="evidence" value="ECO:0007669"/>
    <property type="project" value="InterPro"/>
</dbReference>
<dbReference type="InterPro" id="IPR001138">
    <property type="entry name" value="Zn2Cys6_DnaBD"/>
</dbReference>
<dbReference type="AlphaFoldDB" id="A0A176ZZA8"/>
<evidence type="ECO:0000313" key="7">
    <source>
        <dbReference type="EMBL" id="OAF54163.1"/>
    </source>
</evidence>
<evidence type="ECO:0000256" key="2">
    <source>
        <dbReference type="ARBA" id="ARBA00022723"/>
    </source>
</evidence>
<keyword evidence="4" id="KW-0804">Transcription</keyword>
<dbReference type="Proteomes" id="UP000077154">
    <property type="component" value="Unassembled WGS sequence"/>
</dbReference>
<keyword evidence="3" id="KW-0805">Transcription regulation</keyword>
<keyword evidence="5" id="KW-0539">Nucleus</keyword>
<organism evidence="7">
    <name type="scientific">Pseudogymnoascus destructans</name>
    <dbReference type="NCBI Taxonomy" id="655981"/>
    <lineage>
        <taxon>Eukaryota</taxon>
        <taxon>Fungi</taxon>
        <taxon>Dikarya</taxon>
        <taxon>Ascomycota</taxon>
        <taxon>Pezizomycotina</taxon>
        <taxon>Leotiomycetes</taxon>
        <taxon>Thelebolales</taxon>
        <taxon>Thelebolaceae</taxon>
        <taxon>Pseudogymnoascus</taxon>
    </lineage>
</organism>
<dbReference type="GO" id="GO:0000981">
    <property type="term" value="F:DNA-binding transcription factor activity, RNA polymerase II-specific"/>
    <property type="evidence" value="ECO:0007669"/>
    <property type="project" value="InterPro"/>
</dbReference>
<dbReference type="GO" id="GO:0005634">
    <property type="term" value="C:nucleus"/>
    <property type="evidence" value="ECO:0007669"/>
    <property type="project" value="UniProtKB-SubCell"/>
</dbReference>
<accession>A0A176ZZA8</accession>
<protein>
    <recommendedName>
        <fullName evidence="6">Zn(2)-C6 fungal-type domain-containing protein</fullName>
    </recommendedName>
</protein>
<feature type="domain" description="Zn(2)-C6 fungal-type" evidence="6">
    <location>
        <begin position="15"/>
        <end position="45"/>
    </location>
</feature>
<dbReference type="SMART" id="SM00066">
    <property type="entry name" value="GAL4"/>
    <property type="match status" value="1"/>
</dbReference>
<dbReference type="PANTHER" id="PTHR47338">
    <property type="entry name" value="ZN(II)2CYS6 TRANSCRIPTION FACTOR (EUROFUNG)-RELATED"/>
    <property type="match status" value="1"/>
</dbReference>
<dbReference type="PANTHER" id="PTHR47338:SF3">
    <property type="entry name" value="C6 FINGER DOMAIN TRANSCRIPTION FACTOR DBAA-RELATED"/>
    <property type="match status" value="1"/>
</dbReference>
<keyword evidence="2" id="KW-0479">Metal-binding</keyword>
<dbReference type="RefSeq" id="XP_024319470.1">
    <property type="nucleotide sequence ID" value="XM_024472987.1"/>
</dbReference>
<dbReference type="InterPro" id="IPR036864">
    <property type="entry name" value="Zn2-C6_fun-type_DNA-bd_sf"/>
</dbReference>
<feature type="non-terminal residue" evidence="7">
    <location>
        <position position="132"/>
    </location>
</feature>
<dbReference type="CDD" id="cd00067">
    <property type="entry name" value="GAL4"/>
    <property type="match status" value="1"/>
</dbReference>
<dbReference type="SUPFAM" id="SSF57701">
    <property type="entry name" value="Zn2/Cys6 DNA-binding domain"/>
    <property type="match status" value="1"/>
</dbReference>
<gene>
    <name evidence="7" type="ORF">VC83_09574</name>
</gene>
<dbReference type="VEuPathDB" id="FungiDB:GMDG_06319"/>
<dbReference type="GeneID" id="36292604"/>
<dbReference type="Pfam" id="PF00172">
    <property type="entry name" value="Zn_clus"/>
    <property type="match status" value="1"/>
</dbReference>
<dbReference type="PROSITE" id="PS50048">
    <property type="entry name" value="ZN2_CY6_FUNGAL_2"/>
    <property type="match status" value="1"/>
</dbReference>
<evidence type="ECO:0000256" key="1">
    <source>
        <dbReference type="ARBA" id="ARBA00004123"/>
    </source>
</evidence>